<gene>
    <name evidence="14" type="ORF">EWM64_g847</name>
</gene>
<dbReference type="GO" id="GO:0016020">
    <property type="term" value="C:membrane"/>
    <property type="evidence" value="ECO:0007669"/>
    <property type="project" value="UniProtKB-SubCell"/>
</dbReference>
<evidence type="ECO:0000256" key="9">
    <source>
        <dbReference type="ARBA" id="ARBA00023002"/>
    </source>
</evidence>
<dbReference type="InterPro" id="IPR001128">
    <property type="entry name" value="Cyt_P450"/>
</dbReference>
<comment type="cofactor">
    <cofactor evidence="1">
        <name>heme</name>
        <dbReference type="ChEBI" id="CHEBI:30413"/>
    </cofactor>
</comment>
<name>A0A4Z0A7U2_9AGAM</name>
<keyword evidence="6 13" id="KW-0812">Transmembrane</keyword>
<dbReference type="GO" id="GO:0020037">
    <property type="term" value="F:heme binding"/>
    <property type="evidence" value="ECO:0007669"/>
    <property type="project" value="InterPro"/>
</dbReference>
<evidence type="ECO:0000256" key="4">
    <source>
        <dbReference type="ARBA" id="ARBA00010617"/>
    </source>
</evidence>
<evidence type="ECO:0000313" key="14">
    <source>
        <dbReference type="EMBL" id="TFY83156.1"/>
    </source>
</evidence>
<evidence type="ECO:0000256" key="12">
    <source>
        <dbReference type="ARBA" id="ARBA00023136"/>
    </source>
</evidence>
<dbReference type="STRING" id="135208.A0A4Z0A7U2"/>
<keyword evidence="10" id="KW-0408">Iron</keyword>
<keyword evidence="5" id="KW-0349">Heme</keyword>
<dbReference type="PANTHER" id="PTHR46300:SF2">
    <property type="entry name" value="CYTOCHROME P450 MONOOXYGENASE ALNH-RELATED"/>
    <property type="match status" value="1"/>
</dbReference>
<dbReference type="GO" id="GO:0005506">
    <property type="term" value="F:iron ion binding"/>
    <property type="evidence" value="ECO:0007669"/>
    <property type="project" value="InterPro"/>
</dbReference>
<dbReference type="InterPro" id="IPR050364">
    <property type="entry name" value="Cytochrome_P450_fung"/>
</dbReference>
<evidence type="ECO:0000313" key="15">
    <source>
        <dbReference type="Proteomes" id="UP000298061"/>
    </source>
</evidence>
<comment type="subcellular location">
    <subcellularLocation>
        <location evidence="2">Membrane</location>
    </subcellularLocation>
</comment>
<keyword evidence="7" id="KW-0479">Metal-binding</keyword>
<dbReference type="GO" id="GO:0004497">
    <property type="term" value="F:monooxygenase activity"/>
    <property type="evidence" value="ECO:0007669"/>
    <property type="project" value="UniProtKB-KW"/>
</dbReference>
<dbReference type="Proteomes" id="UP000298061">
    <property type="component" value="Unassembled WGS sequence"/>
</dbReference>
<dbReference type="InterPro" id="IPR036396">
    <property type="entry name" value="Cyt_P450_sf"/>
</dbReference>
<dbReference type="InterPro" id="IPR002401">
    <property type="entry name" value="Cyt_P450_E_grp-I"/>
</dbReference>
<evidence type="ECO:0008006" key="16">
    <source>
        <dbReference type="Google" id="ProtNLM"/>
    </source>
</evidence>
<evidence type="ECO:0000256" key="7">
    <source>
        <dbReference type="ARBA" id="ARBA00022723"/>
    </source>
</evidence>
<dbReference type="AlphaFoldDB" id="A0A4Z0A7U2"/>
<evidence type="ECO:0000256" key="6">
    <source>
        <dbReference type="ARBA" id="ARBA00022692"/>
    </source>
</evidence>
<feature type="transmembrane region" description="Helical" evidence="13">
    <location>
        <begin position="6"/>
        <end position="22"/>
    </location>
</feature>
<reference evidence="14 15" key="1">
    <citation type="submission" date="2019-02" db="EMBL/GenBank/DDBJ databases">
        <title>Genome sequencing of the rare red list fungi Hericium alpestre (H. flagellum).</title>
        <authorList>
            <person name="Buettner E."/>
            <person name="Kellner H."/>
        </authorList>
    </citation>
    <scope>NUCLEOTIDE SEQUENCE [LARGE SCALE GENOMIC DNA]</scope>
    <source>
        <strain evidence="14 15">DSM 108284</strain>
    </source>
</reference>
<dbReference type="SUPFAM" id="SSF48264">
    <property type="entry name" value="Cytochrome P450"/>
    <property type="match status" value="1"/>
</dbReference>
<sequence>MSRYLLVDFLVLFAFGLATLWVRRSRKRAAMPPGPRSHGLWLDNSREVLKSGKPRWMVFGKWKDEYGLIFTIRLGTKVGVVISSAQIAWDLLEKRGDIYSSRPRNIVAGEILSRGFRGLFAPYGDKWRKFRKILNIGLSGKQALTCRAFQTLESAVLLQQILDTPASFLHHVERFAVSTVFSISYGRRIKSIEDPIVKEHSEVINGHLHEVRDKMANGTAKECMSSRVLSANMPEGYSEEGLAFAASSPYVAGVDTTLATLHVFLLATVCNPEVMKKAQAELDTVVGRERLPTFQGENILPYCGALIKEVTRQVSLWRPVAPLGVAHATTRDDYHNGYILHSSGNNDLAEHLLNG</sequence>
<evidence type="ECO:0000256" key="5">
    <source>
        <dbReference type="ARBA" id="ARBA00022617"/>
    </source>
</evidence>
<keyword evidence="15" id="KW-1185">Reference proteome</keyword>
<dbReference type="Gene3D" id="1.10.630.10">
    <property type="entry name" value="Cytochrome P450"/>
    <property type="match status" value="1"/>
</dbReference>
<organism evidence="14 15">
    <name type="scientific">Hericium alpestre</name>
    <dbReference type="NCBI Taxonomy" id="135208"/>
    <lineage>
        <taxon>Eukaryota</taxon>
        <taxon>Fungi</taxon>
        <taxon>Dikarya</taxon>
        <taxon>Basidiomycota</taxon>
        <taxon>Agaricomycotina</taxon>
        <taxon>Agaricomycetes</taxon>
        <taxon>Russulales</taxon>
        <taxon>Hericiaceae</taxon>
        <taxon>Hericium</taxon>
    </lineage>
</organism>
<comment type="caution">
    <text evidence="14">The sequence shown here is derived from an EMBL/GenBank/DDBJ whole genome shotgun (WGS) entry which is preliminary data.</text>
</comment>
<evidence type="ECO:0000256" key="10">
    <source>
        <dbReference type="ARBA" id="ARBA00023004"/>
    </source>
</evidence>
<keyword evidence="9" id="KW-0560">Oxidoreductase</keyword>
<dbReference type="Pfam" id="PF00067">
    <property type="entry name" value="p450"/>
    <property type="match status" value="1"/>
</dbReference>
<comment type="pathway">
    <text evidence="3">Secondary metabolite biosynthesis.</text>
</comment>
<keyword evidence="12 13" id="KW-0472">Membrane</keyword>
<dbReference type="OrthoDB" id="1055148at2759"/>
<evidence type="ECO:0000256" key="3">
    <source>
        <dbReference type="ARBA" id="ARBA00005179"/>
    </source>
</evidence>
<dbReference type="GO" id="GO:0016705">
    <property type="term" value="F:oxidoreductase activity, acting on paired donors, with incorporation or reduction of molecular oxygen"/>
    <property type="evidence" value="ECO:0007669"/>
    <property type="project" value="InterPro"/>
</dbReference>
<evidence type="ECO:0000256" key="11">
    <source>
        <dbReference type="ARBA" id="ARBA00023033"/>
    </source>
</evidence>
<evidence type="ECO:0000256" key="2">
    <source>
        <dbReference type="ARBA" id="ARBA00004370"/>
    </source>
</evidence>
<comment type="similarity">
    <text evidence="4">Belongs to the cytochrome P450 family.</text>
</comment>
<dbReference type="EMBL" id="SFCI01000048">
    <property type="protein sequence ID" value="TFY83156.1"/>
    <property type="molecule type" value="Genomic_DNA"/>
</dbReference>
<keyword evidence="8 13" id="KW-1133">Transmembrane helix</keyword>
<evidence type="ECO:0000256" key="1">
    <source>
        <dbReference type="ARBA" id="ARBA00001971"/>
    </source>
</evidence>
<protein>
    <recommendedName>
        <fullName evidence="16">Cytochrome P450</fullName>
    </recommendedName>
</protein>
<proteinExistence type="inferred from homology"/>
<evidence type="ECO:0000256" key="13">
    <source>
        <dbReference type="SAM" id="Phobius"/>
    </source>
</evidence>
<dbReference type="PRINTS" id="PR00463">
    <property type="entry name" value="EP450I"/>
</dbReference>
<accession>A0A4Z0A7U2</accession>
<evidence type="ECO:0000256" key="8">
    <source>
        <dbReference type="ARBA" id="ARBA00022989"/>
    </source>
</evidence>
<keyword evidence="11" id="KW-0503">Monooxygenase</keyword>
<dbReference type="PANTHER" id="PTHR46300">
    <property type="entry name" value="P450, PUTATIVE (EUROFUNG)-RELATED-RELATED"/>
    <property type="match status" value="1"/>
</dbReference>